<organism evidence="6 7">
    <name type="scientific">Carboxydocella sporoproducens DSM 16521</name>
    <dbReference type="NCBI Taxonomy" id="1121270"/>
    <lineage>
        <taxon>Bacteria</taxon>
        <taxon>Bacillati</taxon>
        <taxon>Bacillota</taxon>
        <taxon>Clostridia</taxon>
        <taxon>Eubacteriales</taxon>
        <taxon>Clostridiales Family XVI. Incertae Sedis</taxon>
        <taxon>Carboxydocella</taxon>
    </lineage>
</organism>
<dbReference type="Gene3D" id="2.40.50.40">
    <property type="match status" value="1"/>
</dbReference>
<dbReference type="PANTHER" id="PTHR37299:SF1">
    <property type="entry name" value="STAGE 0 SPORULATION PROTEIN A HOMOLOG"/>
    <property type="match status" value="1"/>
</dbReference>
<keyword evidence="3" id="KW-0597">Phosphoprotein</keyword>
<dbReference type="GO" id="GO:0000156">
    <property type="term" value="F:phosphorelay response regulator activity"/>
    <property type="evidence" value="ECO:0007669"/>
    <property type="project" value="InterPro"/>
</dbReference>
<dbReference type="Gene3D" id="3.40.50.2300">
    <property type="match status" value="1"/>
</dbReference>
<dbReference type="Pfam" id="PF00072">
    <property type="entry name" value="Response_reg"/>
    <property type="match status" value="1"/>
</dbReference>
<reference evidence="7" key="1">
    <citation type="submission" date="2017-02" db="EMBL/GenBank/DDBJ databases">
        <authorList>
            <person name="Varghese N."/>
            <person name="Submissions S."/>
        </authorList>
    </citation>
    <scope>NUCLEOTIDE SEQUENCE [LARGE SCALE GENOMIC DNA]</scope>
    <source>
        <strain evidence="7">DSM 16521</strain>
    </source>
</reference>
<dbReference type="Gene3D" id="2.20.25.10">
    <property type="match status" value="1"/>
</dbReference>
<dbReference type="PROSITE" id="PS50930">
    <property type="entry name" value="HTH_LYTTR"/>
    <property type="match status" value="1"/>
</dbReference>
<evidence type="ECO:0000259" key="4">
    <source>
        <dbReference type="PROSITE" id="PS50110"/>
    </source>
</evidence>
<protein>
    <recommendedName>
        <fullName evidence="1">Stage 0 sporulation protein A homolog</fullName>
    </recommendedName>
</protein>
<dbReference type="OrthoDB" id="9809318at2"/>
<dbReference type="InterPro" id="IPR011006">
    <property type="entry name" value="CheY-like_superfamily"/>
</dbReference>
<dbReference type="InterPro" id="IPR001789">
    <property type="entry name" value="Sig_transdc_resp-reg_receiver"/>
</dbReference>
<dbReference type="EMBL" id="FUXM01000002">
    <property type="protein sequence ID" value="SJZ54976.1"/>
    <property type="molecule type" value="Genomic_DNA"/>
</dbReference>
<feature type="domain" description="Response regulatory" evidence="4">
    <location>
        <begin position="5"/>
        <end position="119"/>
    </location>
</feature>
<name>A0A1T4LK27_9FIRM</name>
<comment type="function">
    <text evidence="2">May play the central regulatory role in sporulation. It may be an element of the effector pathway responsible for the activation of sporulation genes in response to nutritional stress. Spo0A may act in concert with spo0H (a sigma factor) to control the expression of some genes that are critical to the sporulation process.</text>
</comment>
<dbReference type="GO" id="GO:0003677">
    <property type="term" value="F:DNA binding"/>
    <property type="evidence" value="ECO:0007669"/>
    <property type="project" value="InterPro"/>
</dbReference>
<feature type="domain" description="HTH LytTR-type" evidence="5">
    <location>
        <begin position="138"/>
        <end position="245"/>
    </location>
</feature>
<keyword evidence="7" id="KW-1185">Reference proteome</keyword>
<evidence type="ECO:0000256" key="3">
    <source>
        <dbReference type="PROSITE-ProRule" id="PRU00169"/>
    </source>
</evidence>
<dbReference type="SMART" id="SM00448">
    <property type="entry name" value="REC"/>
    <property type="match status" value="1"/>
</dbReference>
<gene>
    <name evidence="6" type="ORF">SAMN02745885_00185</name>
</gene>
<dbReference type="InterPro" id="IPR046947">
    <property type="entry name" value="LytR-like"/>
</dbReference>
<evidence type="ECO:0000259" key="5">
    <source>
        <dbReference type="PROSITE" id="PS50930"/>
    </source>
</evidence>
<evidence type="ECO:0000256" key="2">
    <source>
        <dbReference type="ARBA" id="ARBA00024867"/>
    </source>
</evidence>
<accession>A0A1T4LK27</accession>
<evidence type="ECO:0000313" key="6">
    <source>
        <dbReference type="EMBL" id="SJZ54976.1"/>
    </source>
</evidence>
<dbReference type="Proteomes" id="UP000189933">
    <property type="component" value="Unassembled WGS sequence"/>
</dbReference>
<proteinExistence type="predicted"/>
<feature type="modified residue" description="4-aspartylphosphate" evidence="3">
    <location>
        <position position="56"/>
    </location>
</feature>
<sequence length="245" mass="28599">MKKLRVLIVDDEYPARKELRYHLSMFNNISIVGEASNANEAYQLITALNYDAVFLDIRMPDMSGIELVHILQNMDSAPKIIFVTAYEDHAIEAIKVKAFDYLLKPIEKSKVEEVINRLFTEFSKEGFPSGKSNYFQIVTGKLRGTIYPVKIEDIIFFYSEKEFVYLRVKQGEDLITRFTIKELEQRLNPAMFFRPHRCYIVNINYVKEIRPSFHGCYTLIMKDKDSTEIPASRGKSKLLKKIFNI</sequence>
<dbReference type="PANTHER" id="PTHR37299">
    <property type="entry name" value="TRANSCRIPTIONAL REGULATOR-RELATED"/>
    <property type="match status" value="1"/>
</dbReference>
<dbReference type="RefSeq" id="WP_078664345.1">
    <property type="nucleotide sequence ID" value="NZ_FUXM01000002.1"/>
</dbReference>
<evidence type="ECO:0000313" key="7">
    <source>
        <dbReference type="Proteomes" id="UP000189933"/>
    </source>
</evidence>
<dbReference type="InterPro" id="IPR007492">
    <property type="entry name" value="LytTR_DNA-bd_dom"/>
</dbReference>
<dbReference type="PROSITE" id="PS50110">
    <property type="entry name" value="RESPONSE_REGULATORY"/>
    <property type="match status" value="1"/>
</dbReference>
<dbReference type="SUPFAM" id="SSF52172">
    <property type="entry name" value="CheY-like"/>
    <property type="match status" value="1"/>
</dbReference>
<dbReference type="AlphaFoldDB" id="A0A1T4LK27"/>
<dbReference type="SMART" id="SM00850">
    <property type="entry name" value="LytTR"/>
    <property type="match status" value="1"/>
</dbReference>
<dbReference type="Pfam" id="PF04397">
    <property type="entry name" value="LytTR"/>
    <property type="match status" value="1"/>
</dbReference>
<evidence type="ECO:0000256" key="1">
    <source>
        <dbReference type="ARBA" id="ARBA00018672"/>
    </source>
</evidence>